<gene>
    <name evidence="1" type="ORF">VKT23_014060</name>
</gene>
<keyword evidence="2" id="KW-1185">Reference proteome</keyword>
<dbReference type="EMBL" id="JBANRG010000041">
    <property type="protein sequence ID" value="KAK7447350.1"/>
    <property type="molecule type" value="Genomic_DNA"/>
</dbReference>
<reference evidence="1 2" key="1">
    <citation type="submission" date="2024-01" db="EMBL/GenBank/DDBJ databases">
        <title>A draft genome for the cacao thread blight pathogen Marasmiellus scandens.</title>
        <authorList>
            <person name="Baruah I.K."/>
            <person name="Leung J."/>
            <person name="Bukari Y."/>
            <person name="Amoako-Attah I."/>
            <person name="Meinhardt L.W."/>
            <person name="Bailey B.A."/>
            <person name="Cohen S.P."/>
        </authorList>
    </citation>
    <scope>NUCLEOTIDE SEQUENCE [LARGE SCALE GENOMIC DNA]</scope>
    <source>
        <strain evidence="1 2">GH-19</strain>
    </source>
</reference>
<sequence>MSITIPEELLSLHRGCDPRQLIKITNILQAEKDIEAFYSAIPPSIPSDVAQILRQRIVFPGNNYIGDSKPAIESTDASAIHESVVNHLLRRFWYGVIPVTTDSRGELYPLYIECKFTDISLRYCTGTCGSTEIYLFVRYRGVNRQVRMADYGGVGGEDEYEEDNEDVLELINEVIKDIGLEGQMQPTEVIDWLIREEFPMYRERQFFVGKREVSLEDVVNGFDEDEY</sequence>
<dbReference type="Proteomes" id="UP001498398">
    <property type="component" value="Unassembled WGS sequence"/>
</dbReference>
<name>A0ABR1J165_9AGAR</name>
<evidence type="ECO:0000313" key="1">
    <source>
        <dbReference type="EMBL" id="KAK7447350.1"/>
    </source>
</evidence>
<evidence type="ECO:0000313" key="2">
    <source>
        <dbReference type="Proteomes" id="UP001498398"/>
    </source>
</evidence>
<organism evidence="1 2">
    <name type="scientific">Marasmiellus scandens</name>
    <dbReference type="NCBI Taxonomy" id="2682957"/>
    <lineage>
        <taxon>Eukaryota</taxon>
        <taxon>Fungi</taxon>
        <taxon>Dikarya</taxon>
        <taxon>Basidiomycota</taxon>
        <taxon>Agaricomycotina</taxon>
        <taxon>Agaricomycetes</taxon>
        <taxon>Agaricomycetidae</taxon>
        <taxon>Agaricales</taxon>
        <taxon>Marasmiineae</taxon>
        <taxon>Omphalotaceae</taxon>
        <taxon>Marasmiellus</taxon>
    </lineage>
</organism>
<accession>A0ABR1J165</accession>
<protein>
    <submittedName>
        <fullName evidence="1">Uncharacterized protein</fullName>
    </submittedName>
</protein>
<proteinExistence type="predicted"/>
<comment type="caution">
    <text evidence="1">The sequence shown here is derived from an EMBL/GenBank/DDBJ whole genome shotgun (WGS) entry which is preliminary data.</text>
</comment>